<evidence type="ECO:0000256" key="1">
    <source>
        <dbReference type="SAM" id="Phobius"/>
    </source>
</evidence>
<keyword evidence="1" id="KW-0472">Membrane</keyword>
<name>A0A151JSV3_9HYME</name>
<organism evidence="2 3">
    <name type="scientific">Trachymyrmex cornetzi</name>
    <dbReference type="NCBI Taxonomy" id="471704"/>
    <lineage>
        <taxon>Eukaryota</taxon>
        <taxon>Metazoa</taxon>
        <taxon>Ecdysozoa</taxon>
        <taxon>Arthropoda</taxon>
        <taxon>Hexapoda</taxon>
        <taxon>Insecta</taxon>
        <taxon>Pterygota</taxon>
        <taxon>Neoptera</taxon>
        <taxon>Endopterygota</taxon>
        <taxon>Hymenoptera</taxon>
        <taxon>Apocrita</taxon>
        <taxon>Aculeata</taxon>
        <taxon>Formicoidea</taxon>
        <taxon>Formicidae</taxon>
        <taxon>Myrmicinae</taxon>
        <taxon>Trachymyrmex</taxon>
    </lineage>
</organism>
<dbReference type="EMBL" id="KQ978530">
    <property type="protein sequence ID" value="KYN30300.1"/>
    <property type="molecule type" value="Genomic_DNA"/>
</dbReference>
<reference evidence="2 3" key="1">
    <citation type="submission" date="2015-09" db="EMBL/GenBank/DDBJ databases">
        <title>Trachymyrmex cornetzi WGS genome.</title>
        <authorList>
            <person name="Nygaard S."/>
            <person name="Hu H."/>
            <person name="Boomsma J."/>
            <person name="Zhang G."/>
        </authorList>
    </citation>
    <scope>NUCLEOTIDE SEQUENCE [LARGE SCALE GENOMIC DNA]</scope>
    <source>
        <strain evidence="2">Tcor2-1</strain>
        <tissue evidence="2">Whole body</tissue>
    </source>
</reference>
<proteinExistence type="predicted"/>
<keyword evidence="1" id="KW-0812">Transmembrane</keyword>
<evidence type="ECO:0000313" key="2">
    <source>
        <dbReference type="EMBL" id="KYN30300.1"/>
    </source>
</evidence>
<keyword evidence="1" id="KW-1133">Transmembrane helix</keyword>
<feature type="transmembrane region" description="Helical" evidence="1">
    <location>
        <begin position="12"/>
        <end position="37"/>
    </location>
</feature>
<sequence>MTKIFAGLKKNYIPLAIICIPVNICLPVLRSVISLGYLNEVSSKKSLPSQQLINCSLLITSLLSQDIILCKTFISLFLKISIGIVKSCKKNFFIIHTCMWEDPVCLQF</sequence>
<feature type="transmembrane region" description="Helical" evidence="1">
    <location>
        <begin position="57"/>
        <end position="80"/>
    </location>
</feature>
<accession>A0A151JSV3</accession>
<keyword evidence="3" id="KW-1185">Reference proteome</keyword>
<evidence type="ECO:0000313" key="3">
    <source>
        <dbReference type="Proteomes" id="UP000078492"/>
    </source>
</evidence>
<protein>
    <submittedName>
        <fullName evidence="2">Uncharacterized protein</fullName>
    </submittedName>
</protein>
<gene>
    <name evidence="2" type="ORF">ALC57_00222</name>
</gene>
<dbReference type="Proteomes" id="UP000078492">
    <property type="component" value="Unassembled WGS sequence"/>
</dbReference>
<dbReference type="AlphaFoldDB" id="A0A151JSV3"/>